<dbReference type="PANTHER" id="PTHR30373">
    <property type="entry name" value="UPF0603 PROTEIN YGCG"/>
    <property type="match status" value="1"/>
</dbReference>
<evidence type="ECO:0000313" key="4">
    <source>
        <dbReference type="EMBL" id="MCL6698089.1"/>
    </source>
</evidence>
<evidence type="ECO:0000313" key="5">
    <source>
        <dbReference type="Proteomes" id="UP001203410"/>
    </source>
</evidence>
<feature type="signal peptide" evidence="2">
    <location>
        <begin position="1"/>
        <end position="28"/>
    </location>
</feature>
<dbReference type="Proteomes" id="UP001203410">
    <property type="component" value="Unassembled WGS sequence"/>
</dbReference>
<keyword evidence="1" id="KW-0472">Membrane</keyword>
<dbReference type="Pfam" id="PF04536">
    <property type="entry name" value="TPM_phosphatase"/>
    <property type="match status" value="1"/>
</dbReference>
<keyword evidence="1" id="KW-1133">Transmembrane helix</keyword>
<keyword evidence="1" id="KW-0812">Transmembrane</keyword>
<feature type="domain" description="TPM" evidence="3">
    <location>
        <begin position="38"/>
        <end position="161"/>
    </location>
</feature>
<feature type="transmembrane region" description="Helical" evidence="1">
    <location>
        <begin position="192"/>
        <end position="213"/>
    </location>
</feature>
<evidence type="ECO:0000259" key="3">
    <source>
        <dbReference type="Pfam" id="PF04536"/>
    </source>
</evidence>
<dbReference type="EMBL" id="JAMGBA010000001">
    <property type="protein sequence ID" value="MCL6698089.1"/>
    <property type="molecule type" value="Genomic_DNA"/>
</dbReference>
<keyword evidence="2" id="KW-0732">Signal</keyword>
<organism evidence="4 5">
    <name type="scientific">Sphingomonas caseinilyticus</name>
    <dbReference type="NCBI Taxonomy" id="2908205"/>
    <lineage>
        <taxon>Bacteria</taxon>
        <taxon>Pseudomonadati</taxon>
        <taxon>Pseudomonadota</taxon>
        <taxon>Alphaproteobacteria</taxon>
        <taxon>Sphingomonadales</taxon>
        <taxon>Sphingomonadaceae</taxon>
        <taxon>Sphingomonas</taxon>
    </lineage>
</organism>
<name>A0ABT0RSV3_9SPHN</name>
<dbReference type="PANTHER" id="PTHR30373:SF2">
    <property type="entry name" value="UPF0603 PROTEIN YGCG"/>
    <property type="match status" value="1"/>
</dbReference>
<proteinExistence type="predicted"/>
<evidence type="ECO:0000256" key="2">
    <source>
        <dbReference type="SAM" id="SignalP"/>
    </source>
</evidence>
<accession>A0ABT0RSV3</accession>
<feature type="chain" id="PRO_5046820371" evidence="2">
    <location>
        <begin position="29"/>
        <end position="283"/>
    </location>
</feature>
<sequence length="283" mass="29605">MGPSLRWGDVIGLLLAAFMLLVSSPAHAQTFPKLTGRVVDQANLLSPAEEADLSAKSDALEKRTGRQFVIATVSSLEGRPIEDYGYRLGREWKIGDEQKDDGVILLVAPAERKVRIETGYGARVFLTDALSSIIIRESILPRFKAGDLPGGISAGADQIVKQMELPEAEAAKRAQEIGAKEAKRQDRDVNPIPVIFIVIIFFVIIGSIARAAGGRRYRGKGRRRGGLDSGDVAVILWGLDALTRGSRGSGGWGGGGWGGGGGGFGGFSGGGGSFGGGGASGGW</sequence>
<keyword evidence="5" id="KW-1185">Reference proteome</keyword>
<protein>
    <submittedName>
        <fullName evidence="4">TPM domain-containing protein</fullName>
    </submittedName>
</protein>
<dbReference type="InterPro" id="IPR007621">
    <property type="entry name" value="TPM_dom"/>
</dbReference>
<dbReference type="Gene3D" id="3.10.310.50">
    <property type="match status" value="1"/>
</dbReference>
<dbReference type="RefSeq" id="WP_249903429.1">
    <property type="nucleotide sequence ID" value="NZ_JAMGBA010000001.1"/>
</dbReference>
<reference evidence="4 5" key="1">
    <citation type="submission" date="2022-05" db="EMBL/GenBank/DDBJ databases">
        <authorList>
            <person name="Jo J.-H."/>
            <person name="Im W.-T."/>
        </authorList>
    </citation>
    <scope>NUCLEOTIDE SEQUENCE [LARGE SCALE GENOMIC DNA]</scope>
    <source>
        <strain evidence="4 5">NSE70-1</strain>
    </source>
</reference>
<evidence type="ECO:0000256" key="1">
    <source>
        <dbReference type="SAM" id="Phobius"/>
    </source>
</evidence>
<gene>
    <name evidence="4" type="ORF">LZ496_04720</name>
</gene>
<comment type="caution">
    <text evidence="4">The sequence shown here is derived from an EMBL/GenBank/DDBJ whole genome shotgun (WGS) entry which is preliminary data.</text>
</comment>